<dbReference type="EMBL" id="JGZB01000004">
    <property type="protein sequence ID" value="KFI68383.1"/>
    <property type="molecule type" value="Genomic_DNA"/>
</dbReference>
<feature type="region of interest" description="Disordered" evidence="1">
    <location>
        <begin position="1"/>
        <end position="23"/>
    </location>
</feature>
<reference evidence="2 3" key="1">
    <citation type="submission" date="2014-03" db="EMBL/GenBank/DDBJ databases">
        <title>Genomics of Bifidobacteria.</title>
        <authorList>
            <person name="Ventura M."/>
            <person name="Milani C."/>
            <person name="Lugli G.A."/>
        </authorList>
    </citation>
    <scope>NUCLEOTIDE SEQUENCE [LARGE SCALE GENOMIC DNA]</scope>
    <source>
        <strain evidence="2 3">LMG 11591</strain>
    </source>
</reference>
<organism evidence="2 3">
    <name type="scientific">Bifidobacterium magnum</name>
    <dbReference type="NCBI Taxonomy" id="1692"/>
    <lineage>
        <taxon>Bacteria</taxon>
        <taxon>Bacillati</taxon>
        <taxon>Actinomycetota</taxon>
        <taxon>Actinomycetes</taxon>
        <taxon>Bifidobacteriales</taxon>
        <taxon>Bifidobacteriaceae</taxon>
        <taxon>Bifidobacterium</taxon>
    </lineage>
</organism>
<dbReference type="RefSeq" id="WP_022860125.1">
    <property type="nucleotide sequence ID" value="NZ_JGZB01000004.1"/>
</dbReference>
<evidence type="ECO:0000313" key="2">
    <source>
        <dbReference type="EMBL" id="KFI68383.1"/>
    </source>
</evidence>
<evidence type="ECO:0000256" key="1">
    <source>
        <dbReference type="SAM" id="MobiDB-lite"/>
    </source>
</evidence>
<proteinExistence type="predicted"/>
<protein>
    <recommendedName>
        <fullName evidence="4">DUF4125 domain-containing protein</fullName>
    </recommendedName>
</protein>
<accession>A0A087BBI3</accession>
<dbReference type="InterPro" id="IPR025191">
    <property type="entry name" value="DUF4125"/>
</dbReference>
<comment type="caution">
    <text evidence="2">The sequence shown here is derived from an EMBL/GenBank/DDBJ whole genome shotgun (WGS) entry which is preliminary data.</text>
</comment>
<evidence type="ECO:0008006" key="4">
    <source>
        <dbReference type="Google" id="ProtNLM"/>
    </source>
</evidence>
<name>A0A087BBI3_9BIFI</name>
<sequence>MTTQSREQQPRTESAQPEQSAQQRLDRINHIVDLEWGQFQRTTNAGGRAACQNDNDTFRIMRLSQFATWPDALLRSYEQDLEQADTQGRNLVTEKYARMMASTVPDEYERAIAPYLPELSEERTELQERIIAIQVRWAQEFRKRYPKLGSAMRVLRTSEDTPQATSFETYLRGELSTYSPRTLEEYAAFVERLCDECHNLTQETVLNTVRMSGFSSLDEAENCQ</sequence>
<keyword evidence="3" id="KW-1185">Reference proteome</keyword>
<dbReference type="Proteomes" id="UP000029052">
    <property type="component" value="Unassembled WGS sequence"/>
</dbReference>
<gene>
    <name evidence="2" type="ORF">BMAGN_0344</name>
</gene>
<dbReference type="AlphaFoldDB" id="A0A087BBI3"/>
<evidence type="ECO:0000313" key="3">
    <source>
        <dbReference type="Proteomes" id="UP000029052"/>
    </source>
</evidence>
<dbReference type="STRING" id="1692.BMAGN_0344"/>
<dbReference type="eggNOG" id="ENOG5031HGC">
    <property type="taxonomic scope" value="Bacteria"/>
</dbReference>
<dbReference type="Pfam" id="PF13526">
    <property type="entry name" value="DUF4125"/>
    <property type="match status" value="1"/>
</dbReference>